<evidence type="ECO:0000313" key="3">
    <source>
        <dbReference type="Proteomes" id="UP001165135"/>
    </source>
</evidence>
<accession>A0A9W6RR03</accession>
<dbReference type="Proteomes" id="UP001165135">
    <property type="component" value="Unassembled WGS sequence"/>
</dbReference>
<evidence type="ECO:0000313" key="2">
    <source>
        <dbReference type="EMBL" id="GLY80921.1"/>
    </source>
</evidence>
<sequence length="312" mass="31366">MSPSRKRARLAAAGVATTLATLTTLVTAGSASATTLNGSWAPFSRCPVDDPAMLAADGANVTDTCLTTHASSGTIKLGNTTATTGVTDMQFGVLSGSTVSLVSPSGGGLVADPVKIPGGLLGLMCPSKVPVITQICQQLTDNTLNNVIATVQPAGKPSDFDLSAGLGSGKPILTLPVKIHLQNPFLASTCTIGSDSNPILLKPKNVTAPDTSFARFDGNGTPDPDNGDLLRIDLTGASVSDDSFAVPGATGCGGLGLLDAAVNLKTGLPSAAGKNKLVLNSASTYLGGLYDPSSFAPTSGRKMSAFWHSAAH</sequence>
<evidence type="ECO:0008006" key="4">
    <source>
        <dbReference type="Google" id="ProtNLM"/>
    </source>
</evidence>
<comment type="caution">
    <text evidence="2">The sequence shown here is derived from an EMBL/GenBank/DDBJ whole genome shotgun (WGS) entry which is preliminary data.</text>
</comment>
<organism evidence="2 3">
    <name type="scientific">Actinoallomurus iriomotensis</name>
    <dbReference type="NCBI Taxonomy" id="478107"/>
    <lineage>
        <taxon>Bacteria</taxon>
        <taxon>Bacillati</taxon>
        <taxon>Actinomycetota</taxon>
        <taxon>Actinomycetes</taxon>
        <taxon>Streptosporangiales</taxon>
        <taxon>Thermomonosporaceae</taxon>
        <taxon>Actinoallomurus</taxon>
    </lineage>
</organism>
<keyword evidence="1" id="KW-0732">Signal</keyword>
<proteinExistence type="predicted"/>
<name>A0A9W6RR03_9ACTN</name>
<dbReference type="AlphaFoldDB" id="A0A9W6RR03"/>
<gene>
    <name evidence="2" type="ORF">Airi01_091880</name>
</gene>
<dbReference type="EMBL" id="BSTJ01000016">
    <property type="protein sequence ID" value="GLY80921.1"/>
    <property type="molecule type" value="Genomic_DNA"/>
</dbReference>
<protein>
    <recommendedName>
        <fullName evidence="4">Secreted protein</fullName>
    </recommendedName>
</protein>
<feature type="chain" id="PRO_5040761759" description="Secreted protein" evidence="1">
    <location>
        <begin position="34"/>
        <end position="312"/>
    </location>
</feature>
<evidence type="ECO:0000256" key="1">
    <source>
        <dbReference type="SAM" id="SignalP"/>
    </source>
</evidence>
<dbReference type="RefSeq" id="WP_285634568.1">
    <property type="nucleotide sequence ID" value="NZ_BSTJ01000016.1"/>
</dbReference>
<feature type="signal peptide" evidence="1">
    <location>
        <begin position="1"/>
        <end position="33"/>
    </location>
</feature>
<reference evidence="2" key="1">
    <citation type="submission" date="2023-03" db="EMBL/GenBank/DDBJ databases">
        <title>Actinoallomurus iriomotensis NBRC 103681.</title>
        <authorList>
            <person name="Ichikawa N."/>
            <person name="Sato H."/>
            <person name="Tonouchi N."/>
        </authorList>
    </citation>
    <scope>NUCLEOTIDE SEQUENCE</scope>
    <source>
        <strain evidence="2">NBRC 103681</strain>
    </source>
</reference>